<dbReference type="SUPFAM" id="SSF52540">
    <property type="entry name" value="P-loop containing nucleoside triphosphate hydrolases"/>
    <property type="match status" value="1"/>
</dbReference>
<proteinExistence type="predicted"/>
<dbReference type="Pfam" id="PF13424">
    <property type="entry name" value="TPR_12"/>
    <property type="match status" value="1"/>
</dbReference>
<sequence>MAHGESGPGGSDGPRSELVAELQVLYRAAGRPAYRRVSAAISERDDMPDTVSHETVGAILRGEWLSRWIKLECVVRQLATVAVHRPDPELEVRRFHALWLAADDAQRGRDPAAPAAPDPPPQGSALPDGPISDGLPQRNPAFTGRQELLDVIAKGLVKEPPQPIVLYGLGGMGKSQLAAEYAHRRRADYDRIWWISAEQPSSALAEMTRIADRLEIQPSRSALQTVRTMLNKLENGGIGRWLLIFDNVGAVEEVETFMPRAGGDVVITTRDVASWRERGRLIEVDVFQRPESVELLRERGYRISFADAERLADFLGDMPLALEQVAAMQSYTRTPVSEYVEQLQSRAAVLLAQGRPTGYSETVASAFGLAYERLRRESFGAAQLLDMLSCLSAEPVPLALLSRAGGESIPDPLGRILDDSEELTAAVWRLGRYGLVRVGEDAQRLEVHRLVQLIVRDALTEEELRLARASAHRLLISANPGDPGESVWDLHSQLRRHVRVSGLIKNMDPGARRLVTDQIRYLSLAGDPTESVRLAEEAQREWAIGGVGRDELTYQCRRHLLHALLIIGAYEKATRVADELWDEIRGDSAFGPEHGLTINVVVSVAQHRRLFGRYDEALTMERKRLEALRRTSDQARILGGQSNEAVTLRMLGDFAAALEIDRHVAEQRARLYGDVNYWTMLSDSNVARDLYGLGRYQEAMEIMERVLPRIKRELGPRHDHALIGARTLAVAARKAGDLDRALAESRENYLNCQGTYQADHSNRLAAVMTYANTLCATGQFTSAWDLATMAIHRYRRGLGERNPLSLAASVNFGIVQRAQGEARKARQIDRLALEALRQTVGPRHPFTLAASMGLANDLAMVHEEESAAALLADTFELMCEVRGESHPETLTCAVDYGLLGARSERVPGLAESLGRLEELLGADHPHVSALRQGQRGECDVEPPPT</sequence>
<organism evidence="4 5">
    <name type="scientific">Catenuloplanes niger</name>
    <dbReference type="NCBI Taxonomy" id="587534"/>
    <lineage>
        <taxon>Bacteria</taxon>
        <taxon>Bacillati</taxon>
        <taxon>Actinomycetota</taxon>
        <taxon>Actinomycetes</taxon>
        <taxon>Micromonosporales</taxon>
        <taxon>Micromonosporaceae</taxon>
        <taxon>Catenuloplanes</taxon>
    </lineage>
</organism>
<dbReference type="NCBIfam" id="NF040586">
    <property type="entry name" value="FxSxx_TPR"/>
    <property type="match status" value="1"/>
</dbReference>
<name>A0AAE3ZV20_9ACTN</name>
<dbReference type="InterPro" id="IPR053137">
    <property type="entry name" value="NLR-like"/>
</dbReference>
<comment type="caution">
    <text evidence="4">The sequence shown here is derived from an EMBL/GenBank/DDBJ whole genome shotgun (WGS) entry which is preliminary data.</text>
</comment>
<dbReference type="InterPro" id="IPR011990">
    <property type="entry name" value="TPR-like_helical_dom_sf"/>
</dbReference>
<dbReference type="PANTHER" id="PTHR46082">
    <property type="entry name" value="ATP/GTP-BINDING PROTEIN-RELATED"/>
    <property type="match status" value="1"/>
</dbReference>
<dbReference type="EMBL" id="JAVDYC010000001">
    <property type="protein sequence ID" value="MDR7324713.1"/>
    <property type="molecule type" value="Genomic_DNA"/>
</dbReference>
<dbReference type="InterPro" id="IPR056681">
    <property type="entry name" value="DUF7779"/>
</dbReference>
<feature type="domain" description="DUF7779" evidence="3">
    <location>
        <begin position="378"/>
        <end position="463"/>
    </location>
</feature>
<dbReference type="Proteomes" id="UP001183629">
    <property type="component" value="Unassembled WGS sequence"/>
</dbReference>
<dbReference type="InterPro" id="IPR002182">
    <property type="entry name" value="NB-ARC"/>
</dbReference>
<evidence type="ECO:0000313" key="4">
    <source>
        <dbReference type="EMBL" id="MDR7324713.1"/>
    </source>
</evidence>
<reference evidence="4 5" key="1">
    <citation type="submission" date="2023-07" db="EMBL/GenBank/DDBJ databases">
        <title>Sequencing the genomes of 1000 actinobacteria strains.</title>
        <authorList>
            <person name="Klenk H.-P."/>
        </authorList>
    </citation>
    <scope>NUCLEOTIDE SEQUENCE [LARGE SCALE GENOMIC DNA]</scope>
    <source>
        <strain evidence="4 5">DSM 44711</strain>
    </source>
</reference>
<dbReference type="RefSeq" id="WP_310418515.1">
    <property type="nucleotide sequence ID" value="NZ_JAVDYC010000001.1"/>
</dbReference>
<evidence type="ECO:0000313" key="5">
    <source>
        <dbReference type="Proteomes" id="UP001183629"/>
    </source>
</evidence>
<dbReference type="AlphaFoldDB" id="A0AAE3ZV20"/>
<dbReference type="Gene3D" id="3.40.50.300">
    <property type="entry name" value="P-loop containing nucleotide triphosphate hydrolases"/>
    <property type="match status" value="1"/>
</dbReference>
<accession>A0AAE3ZV20</accession>
<dbReference type="Pfam" id="PF25000">
    <property type="entry name" value="DUF7779"/>
    <property type="match status" value="1"/>
</dbReference>
<dbReference type="Pfam" id="PF00931">
    <property type="entry name" value="NB-ARC"/>
    <property type="match status" value="1"/>
</dbReference>
<feature type="domain" description="NB-ARC" evidence="2">
    <location>
        <begin position="146"/>
        <end position="299"/>
    </location>
</feature>
<feature type="region of interest" description="Disordered" evidence="1">
    <location>
        <begin position="106"/>
        <end position="139"/>
    </location>
</feature>
<keyword evidence="5" id="KW-1185">Reference proteome</keyword>
<dbReference type="SUPFAM" id="SSF48452">
    <property type="entry name" value="TPR-like"/>
    <property type="match status" value="2"/>
</dbReference>
<gene>
    <name evidence="4" type="ORF">J2S44_004963</name>
</gene>
<dbReference type="PANTHER" id="PTHR46082:SF6">
    <property type="entry name" value="AAA+ ATPASE DOMAIN-CONTAINING PROTEIN-RELATED"/>
    <property type="match status" value="1"/>
</dbReference>
<evidence type="ECO:0000256" key="1">
    <source>
        <dbReference type="SAM" id="MobiDB-lite"/>
    </source>
</evidence>
<dbReference type="InterPro" id="IPR027417">
    <property type="entry name" value="P-loop_NTPase"/>
</dbReference>
<dbReference type="GO" id="GO:0043531">
    <property type="term" value="F:ADP binding"/>
    <property type="evidence" value="ECO:0007669"/>
    <property type="project" value="InterPro"/>
</dbReference>
<protein>
    <submittedName>
        <fullName evidence="4">Tetratricopeptide (TPR) repeat protein</fullName>
    </submittedName>
</protein>
<evidence type="ECO:0000259" key="3">
    <source>
        <dbReference type="Pfam" id="PF25000"/>
    </source>
</evidence>
<dbReference type="Gene3D" id="1.25.40.10">
    <property type="entry name" value="Tetratricopeptide repeat domain"/>
    <property type="match status" value="2"/>
</dbReference>
<evidence type="ECO:0000259" key="2">
    <source>
        <dbReference type="Pfam" id="PF00931"/>
    </source>
</evidence>